<evidence type="ECO:0000256" key="1">
    <source>
        <dbReference type="ARBA" id="ARBA00001920"/>
    </source>
</evidence>
<dbReference type="GO" id="GO:0050661">
    <property type="term" value="F:NADP binding"/>
    <property type="evidence" value="ECO:0007669"/>
    <property type="project" value="InterPro"/>
</dbReference>
<feature type="active site" description="Proton donor" evidence="15">
    <location>
        <position position="229"/>
    </location>
</feature>
<evidence type="ECO:0000256" key="17">
    <source>
        <dbReference type="RuleBase" id="RU000579"/>
    </source>
</evidence>
<evidence type="ECO:0000256" key="10">
    <source>
        <dbReference type="ARBA" id="ARBA00023002"/>
    </source>
</evidence>
<protein>
    <recommendedName>
        <fullName evidence="6 14">Homoserine dehydrogenase</fullName>
        <shortName evidence="14">HDH</shortName>
        <ecNumber evidence="5 14">1.1.1.3</ecNumber>
    </recommendedName>
</protein>
<evidence type="ECO:0000256" key="2">
    <source>
        <dbReference type="ARBA" id="ARBA00005056"/>
    </source>
</evidence>
<dbReference type="InterPro" id="IPR005106">
    <property type="entry name" value="Asp/hSer_DH_NAD-bd"/>
</dbReference>
<dbReference type="GO" id="GO:0009086">
    <property type="term" value="P:methionine biosynthetic process"/>
    <property type="evidence" value="ECO:0007669"/>
    <property type="project" value="UniProtKB-KW"/>
</dbReference>
<dbReference type="Gene3D" id="3.30.360.10">
    <property type="entry name" value="Dihydrodipicolinate Reductase, domain 2"/>
    <property type="match status" value="1"/>
</dbReference>
<dbReference type="PANTHER" id="PTHR43070">
    <property type="match status" value="1"/>
</dbReference>
<dbReference type="InterPro" id="IPR036291">
    <property type="entry name" value="NAD(P)-bd_dom_sf"/>
</dbReference>
<dbReference type="InterPro" id="IPR001342">
    <property type="entry name" value="HDH_cat"/>
</dbReference>
<gene>
    <name evidence="21" type="ORF">BDA99DRAFT_448324</name>
</gene>
<comment type="similarity">
    <text evidence="4 14 18">Belongs to the homoserine dehydrogenase family.</text>
</comment>
<keyword evidence="11 14" id="KW-0486">Methionine biosynthesis</keyword>
<dbReference type="Pfam" id="PF03447">
    <property type="entry name" value="NAD_binding_3"/>
    <property type="match status" value="1"/>
</dbReference>
<dbReference type="GO" id="GO:0009088">
    <property type="term" value="P:threonine biosynthetic process"/>
    <property type="evidence" value="ECO:0007669"/>
    <property type="project" value="UniProtKB-KW"/>
</dbReference>
<comment type="catalytic activity">
    <reaction evidence="12">
        <text>L-homoserine + NADP(+) = L-aspartate 4-semialdehyde + NADPH + H(+)</text>
        <dbReference type="Rhea" id="RHEA:15761"/>
        <dbReference type="ChEBI" id="CHEBI:15378"/>
        <dbReference type="ChEBI" id="CHEBI:57476"/>
        <dbReference type="ChEBI" id="CHEBI:57783"/>
        <dbReference type="ChEBI" id="CHEBI:58349"/>
        <dbReference type="ChEBI" id="CHEBI:537519"/>
        <dbReference type="EC" id="1.1.1.3"/>
    </reaction>
    <physiologicalReaction direction="right-to-left" evidence="12">
        <dbReference type="Rhea" id="RHEA:15763"/>
    </physiologicalReaction>
</comment>
<dbReference type="AlphaFoldDB" id="A0AAD5P7F4"/>
<comment type="cofactor">
    <cofactor evidence="1">
        <name>a metal cation</name>
        <dbReference type="ChEBI" id="CHEBI:25213"/>
    </cofactor>
</comment>
<evidence type="ECO:0000256" key="18">
    <source>
        <dbReference type="RuleBase" id="RU004171"/>
    </source>
</evidence>
<keyword evidence="22" id="KW-1185">Reference proteome</keyword>
<dbReference type="EMBL" id="JAIXMP010000057">
    <property type="protein sequence ID" value="KAI9244714.1"/>
    <property type="molecule type" value="Genomic_DNA"/>
</dbReference>
<organism evidence="21 22">
    <name type="scientific">Phascolomyces articulosus</name>
    <dbReference type="NCBI Taxonomy" id="60185"/>
    <lineage>
        <taxon>Eukaryota</taxon>
        <taxon>Fungi</taxon>
        <taxon>Fungi incertae sedis</taxon>
        <taxon>Mucoromycota</taxon>
        <taxon>Mucoromycotina</taxon>
        <taxon>Mucoromycetes</taxon>
        <taxon>Mucorales</taxon>
        <taxon>Lichtheimiaceae</taxon>
        <taxon>Phascolomyces</taxon>
    </lineage>
</organism>
<evidence type="ECO:0000256" key="8">
    <source>
        <dbReference type="ARBA" id="ARBA00022697"/>
    </source>
</evidence>
<dbReference type="SUPFAM" id="SSF51735">
    <property type="entry name" value="NAD(P)-binding Rossmann-fold domains"/>
    <property type="match status" value="1"/>
</dbReference>
<sequence length="367" mass="38906">MVNIGIVGVGLVGSELLAQLHATSAKRLKVVGLTNSRNMVVSDTEYKSLSLTQWKQELENSSVAADLGVFAKYLADAPDHSVIVDCTASDAVSQLYPAWLKAGVSVVTPNKKGFSGSLDLYKEIVALAANLGPAPVDGAKSPLAYHESTVGAGLPVLSTLTDLVKTGDEIEKIEGIFSGTLSYLFNNFSSLSSSEGSQSFSEIVKVAKELGYTEPDPRDDLNGMDVARKVTICGRLAGLDLDLSTLPVENIVPGPLQSVASADEFMAKLPEFDDHFKQLNEGAKKEGQVLRYVGLVDVKGGQSGVKLLKYPASHPFASLQGSDNIIKFTTKYFPNGLIIQGAGAGAAVTSFGIYSDLLKVQERVEGF</sequence>
<dbReference type="PIRSF" id="PIRSF036497">
    <property type="entry name" value="HDH_short"/>
    <property type="match status" value="1"/>
</dbReference>
<dbReference type="EC" id="1.1.1.3" evidence="5 14"/>
<evidence type="ECO:0000256" key="15">
    <source>
        <dbReference type="PIRSR" id="PIRSR036497-1"/>
    </source>
</evidence>
<keyword evidence="10 14" id="KW-0560">Oxidoreductase</keyword>
<feature type="domain" description="Homoserine dehydrogenase catalytic" evidence="19">
    <location>
        <begin position="155"/>
        <end position="358"/>
    </location>
</feature>
<keyword evidence="7 14" id="KW-0028">Amino-acid biosynthesis</keyword>
<feature type="binding site" evidence="16">
    <location>
        <position position="214"/>
    </location>
    <ligand>
        <name>L-homoserine</name>
        <dbReference type="ChEBI" id="CHEBI:57476"/>
    </ligand>
</feature>
<feature type="domain" description="Aspartate/homoserine dehydrogenase NAD-binding" evidence="20">
    <location>
        <begin position="8"/>
        <end position="130"/>
    </location>
</feature>
<evidence type="ECO:0000313" key="21">
    <source>
        <dbReference type="EMBL" id="KAI9244714.1"/>
    </source>
</evidence>
<dbReference type="InterPro" id="IPR019811">
    <property type="entry name" value="HDH_CS"/>
</dbReference>
<evidence type="ECO:0000256" key="4">
    <source>
        <dbReference type="ARBA" id="ARBA00006753"/>
    </source>
</evidence>
<accession>A0AAD5P7F4</accession>
<evidence type="ECO:0000256" key="11">
    <source>
        <dbReference type="ARBA" id="ARBA00023167"/>
    </source>
</evidence>
<feature type="binding site" evidence="16">
    <location>
        <position position="111"/>
    </location>
    <ligand>
        <name>NADPH</name>
        <dbReference type="ChEBI" id="CHEBI:57783"/>
    </ligand>
</feature>
<dbReference type="Gene3D" id="3.40.50.720">
    <property type="entry name" value="NAD(P)-binding Rossmann-like Domain"/>
    <property type="match status" value="1"/>
</dbReference>
<dbReference type="InterPro" id="IPR011147">
    <property type="entry name" value="Bifunc_Aspkin/hSer_DH"/>
</dbReference>
<evidence type="ECO:0000256" key="12">
    <source>
        <dbReference type="ARBA" id="ARBA00048841"/>
    </source>
</evidence>
<dbReference type="InterPro" id="IPR022697">
    <property type="entry name" value="HDH_short"/>
</dbReference>
<name>A0AAD5P7F4_9FUNG</name>
<dbReference type="Pfam" id="PF00742">
    <property type="entry name" value="Homoserine_dh"/>
    <property type="match status" value="1"/>
</dbReference>
<dbReference type="GO" id="GO:0009090">
    <property type="term" value="P:homoserine biosynthetic process"/>
    <property type="evidence" value="ECO:0007669"/>
    <property type="project" value="TreeGrafter"/>
</dbReference>
<feature type="binding site" evidence="16">
    <location>
        <begin position="8"/>
        <end position="13"/>
    </location>
    <ligand>
        <name>NADP(+)</name>
        <dbReference type="ChEBI" id="CHEBI:58349"/>
    </ligand>
</feature>
<evidence type="ECO:0000256" key="9">
    <source>
        <dbReference type="ARBA" id="ARBA00022857"/>
    </source>
</evidence>
<dbReference type="PROSITE" id="PS01042">
    <property type="entry name" value="HOMOSER_DHGENASE"/>
    <property type="match status" value="1"/>
</dbReference>
<dbReference type="FunFam" id="3.30.360.10:FF:000006">
    <property type="entry name" value="Bifunctional aspartokinase/homoserine dehydrogenase"/>
    <property type="match status" value="1"/>
</dbReference>
<proteinExistence type="inferred from homology"/>
<evidence type="ECO:0000256" key="6">
    <source>
        <dbReference type="ARBA" id="ARBA00013376"/>
    </source>
</evidence>
<dbReference type="SUPFAM" id="SSF55347">
    <property type="entry name" value="Glyceraldehyde-3-phosphate dehydrogenase-like, C-terminal domain"/>
    <property type="match status" value="1"/>
</dbReference>
<keyword evidence="9 14" id="KW-0521">NADP</keyword>
<evidence type="ECO:0000256" key="13">
    <source>
        <dbReference type="ARBA" id="ARBA00059589"/>
    </source>
</evidence>
<comment type="pathway">
    <text evidence="3 17">Amino-acid biosynthesis; L-methionine biosynthesis via de novo pathway; L-homoserine from L-aspartate: step 3/3.</text>
</comment>
<reference evidence="21" key="1">
    <citation type="journal article" date="2022" name="IScience">
        <title>Evolution of zygomycete secretomes and the origins of terrestrial fungal ecologies.</title>
        <authorList>
            <person name="Chang Y."/>
            <person name="Wang Y."/>
            <person name="Mondo S."/>
            <person name="Ahrendt S."/>
            <person name="Andreopoulos W."/>
            <person name="Barry K."/>
            <person name="Beard J."/>
            <person name="Benny G.L."/>
            <person name="Blankenship S."/>
            <person name="Bonito G."/>
            <person name="Cuomo C."/>
            <person name="Desiro A."/>
            <person name="Gervers K.A."/>
            <person name="Hundley H."/>
            <person name="Kuo A."/>
            <person name="LaButti K."/>
            <person name="Lang B.F."/>
            <person name="Lipzen A."/>
            <person name="O'Donnell K."/>
            <person name="Pangilinan J."/>
            <person name="Reynolds N."/>
            <person name="Sandor L."/>
            <person name="Smith M.E."/>
            <person name="Tsang A."/>
            <person name="Grigoriev I.V."/>
            <person name="Stajich J.E."/>
            <person name="Spatafora J.W."/>
        </authorList>
    </citation>
    <scope>NUCLEOTIDE SEQUENCE</scope>
    <source>
        <strain evidence="21">RSA 2281</strain>
    </source>
</reference>
<evidence type="ECO:0000256" key="14">
    <source>
        <dbReference type="PIRNR" id="PIRNR036497"/>
    </source>
</evidence>
<comment type="function">
    <text evidence="13">Catalyzes the conversion of L-aspartate-beta-semialdehyde (L-Asa) to L-homoserine (L-Hse), the third step in the biosynthesis of amino acids that derive from aspartate (the aspartate family of amino acids), including methioinine and threonine, the latter of which is a precursor to isoleucine; production of homoserine leads to a branch-point in the pathway as it can either be O-phosphorylated for processing to threonine, or O-acylated for processing to methionine.</text>
</comment>
<feature type="binding site" evidence="16">
    <location>
        <position position="87"/>
    </location>
    <ligand>
        <name>NADPH</name>
        <dbReference type="ChEBI" id="CHEBI:57783"/>
    </ligand>
</feature>
<evidence type="ECO:0000256" key="5">
    <source>
        <dbReference type="ARBA" id="ARBA00013213"/>
    </source>
</evidence>
<evidence type="ECO:0000313" key="22">
    <source>
        <dbReference type="Proteomes" id="UP001209540"/>
    </source>
</evidence>
<dbReference type="Proteomes" id="UP001209540">
    <property type="component" value="Unassembled WGS sequence"/>
</dbReference>
<evidence type="ECO:0000256" key="16">
    <source>
        <dbReference type="PIRSR" id="PIRSR036497-2"/>
    </source>
</evidence>
<comment type="caution">
    <text evidence="21">The sequence shown here is derived from an EMBL/GenBank/DDBJ whole genome shotgun (WGS) entry which is preliminary data.</text>
</comment>
<dbReference type="GO" id="GO:0004412">
    <property type="term" value="F:homoserine dehydrogenase activity"/>
    <property type="evidence" value="ECO:0007669"/>
    <property type="project" value="UniProtKB-EC"/>
</dbReference>
<evidence type="ECO:0000256" key="3">
    <source>
        <dbReference type="ARBA" id="ARBA00005062"/>
    </source>
</evidence>
<evidence type="ECO:0000259" key="19">
    <source>
        <dbReference type="Pfam" id="PF00742"/>
    </source>
</evidence>
<evidence type="ECO:0000256" key="7">
    <source>
        <dbReference type="ARBA" id="ARBA00022605"/>
    </source>
</evidence>
<keyword evidence="8 14" id="KW-0791">Threonine biosynthesis</keyword>
<evidence type="ECO:0000259" key="20">
    <source>
        <dbReference type="Pfam" id="PF03447"/>
    </source>
</evidence>
<reference evidence="21" key="2">
    <citation type="submission" date="2023-02" db="EMBL/GenBank/DDBJ databases">
        <authorList>
            <consortium name="DOE Joint Genome Institute"/>
            <person name="Mondo S.J."/>
            <person name="Chang Y."/>
            <person name="Wang Y."/>
            <person name="Ahrendt S."/>
            <person name="Andreopoulos W."/>
            <person name="Barry K."/>
            <person name="Beard J."/>
            <person name="Benny G.L."/>
            <person name="Blankenship S."/>
            <person name="Bonito G."/>
            <person name="Cuomo C."/>
            <person name="Desiro A."/>
            <person name="Gervers K.A."/>
            <person name="Hundley H."/>
            <person name="Kuo A."/>
            <person name="LaButti K."/>
            <person name="Lang B.F."/>
            <person name="Lipzen A."/>
            <person name="O'Donnell K."/>
            <person name="Pangilinan J."/>
            <person name="Reynolds N."/>
            <person name="Sandor L."/>
            <person name="Smith M.W."/>
            <person name="Tsang A."/>
            <person name="Grigoriev I.V."/>
            <person name="Stajich J.E."/>
            <person name="Spatafora J.W."/>
        </authorList>
    </citation>
    <scope>NUCLEOTIDE SEQUENCE</scope>
    <source>
        <strain evidence="21">RSA 2281</strain>
    </source>
</reference>
<comment type="pathway">
    <text evidence="2 17">Amino-acid biosynthesis; L-threonine biosynthesis; L-threonine from L-aspartate: step 3/5.</text>
</comment>
<dbReference type="PANTHER" id="PTHR43070:SF5">
    <property type="entry name" value="HOMOSERINE DEHYDROGENASE"/>
    <property type="match status" value="1"/>
</dbReference>